<evidence type="ECO:0000256" key="5">
    <source>
        <dbReference type="ARBA" id="ARBA00023004"/>
    </source>
</evidence>
<dbReference type="Proteomes" id="UP000244722">
    <property type="component" value="Unassembled WGS sequence"/>
</dbReference>
<dbReference type="InterPro" id="IPR036396">
    <property type="entry name" value="Cyt_P450_sf"/>
</dbReference>
<comment type="cofactor">
    <cofactor evidence="1 6">
        <name>heme</name>
        <dbReference type="ChEBI" id="CHEBI:30413"/>
    </cofactor>
</comment>
<evidence type="ECO:0000313" key="7">
    <source>
        <dbReference type="EMBL" id="PUU77086.1"/>
    </source>
</evidence>
<gene>
    <name evidence="7" type="ORF">B9Z19DRAFT_1086989</name>
</gene>
<dbReference type="CDD" id="cd11041">
    <property type="entry name" value="CYP503A1-like"/>
    <property type="match status" value="1"/>
</dbReference>
<dbReference type="OrthoDB" id="1844152at2759"/>
<dbReference type="GO" id="GO:0016705">
    <property type="term" value="F:oxidoreductase activity, acting on paired donors, with incorporation or reduction of molecular oxygen"/>
    <property type="evidence" value="ECO:0007669"/>
    <property type="project" value="InterPro"/>
</dbReference>
<comment type="similarity">
    <text evidence="2">Belongs to the cytochrome P450 family.</text>
</comment>
<keyword evidence="6" id="KW-0349">Heme</keyword>
<evidence type="ECO:0000313" key="8">
    <source>
        <dbReference type="Proteomes" id="UP000244722"/>
    </source>
</evidence>
<dbReference type="PRINTS" id="PR00465">
    <property type="entry name" value="EP450IV"/>
</dbReference>
<evidence type="ECO:0000256" key="2">
    <source>
        <dbReference type="ARBA" id="ARBA00010617"/>
    </source>
</evidence>
<evidence type="ECO:0000256" key="4">
    <source>
        <dbReference type="ARBA" id="ARBA00023002"/>
    </source>
</evidence>
<comment type="caution">
    <text evidence="7">The sequence shown here is derived from an EMBL/GenBank/DDBJ whole genome shotgun (WGS) entry which is preliminary data.</text>
</comment>
<organism evidence="7 8">
    <name type="scientific">Tuber borchii</name>
    <name type="common">White truffle</name>
    <dbReference type="NCBI Taxonomy" id="42251"/>
    <lineage>
        <taxon>Eukaryota</taxon>
        <taxon>Fungi</taxon>
        <taxon>Dikarya</taxon>
        <taxon>Ascomycota</taxon>
        <taxon>Pezizomycotina</taxon>
        <taxon>Pezizomycetes</taxon>
        <taxon>Pezizales</taxon>
        <taxon>Tuberaceae</taxon>
        <taxon>Tuber</taxon>
    </lineage>
</organism>
<evidence type="ECO:0000256" key="6">
    <source>
        <dbReference type="PIRSR" id="PIRSR602403-1"/>
    </source>
</evidence>
<proteinExistence type="inferred from homology"/>
<name>A0A2T6ZNN9_TUBBO</name>
<accession>A0A2T6ZNN9</accession>
<dbReference type="SUPFAM" id="SSF48264">
    <property type="entry name" value="Cytochrome P450"/>
    <property type="match status" value="1"/>
</dbReference>
<dbReference type="GO" id="GO:0004497">
    <property type="term" value="F:monooxygenase activity"/>
    <property type="evidence" value="ECO:0007669"/>
    <property type="project" value="InterPro"/>
</dbReference>
<keyword evidence="4" id="KW-0560">Oxidoreductase</keyword>
<dbReference type="EMBL" id="NESQ01000164">
    <property type="protein sequence ID" value="PUU77086.1"/>
    <property type="molecule type" value="Genomic_DNA"/>
</dbReference>
<dbReference type="PRINTS" id="PR00385">
    <property type="entry name" value="P450"/>
</dbReference>
<dbReference type="GO" id="GO:0005506">
    <property type="term" value="F:iron ion binding"/>
    <property type="evidence" value="ECO:0007669"/>
    <property type="project" value="InterPro"/>
</dbReference>
<evidence type="ECO:0000256" key="3">
    <source>
        <dbReference type="ARBA" id="ARBA00022723"/>
    </source>
</evidence>
<keyword evidence="3 6" id="KW-0479">Metal-binding</keyword>
<feature type="binding site" description="axial binding residue" evidence="6">
    <location>
        <position position="444"/>
    </location>
    <ligand>
        <name>heme</name>
        <dbReference type="ChEBI" id="CHEBI:30413"/>
    </ligand>
    <ligandPart>
        <name>Fe</name>
        <dbReference type="ChEBI" id="CHEBI:18248"/>
    </ligandPart>
</feature>
<dbReference type="Pfam" id="PF00067">
    <property type="entry name" value="p450"/>
    <property type="match status" value="1"/>
</dbReference>
<protein>
    <submittedName>
        <fullName evidence="7">Cytochrome P450</fullName>
    </submittedName>
</protein>
<dbReference type="Gene3D" id="1.10.630.10">
    <property type="entry name" value="Cytochrome P450"/>
    <property type="match status" value="1"/>
</dbReference>
<keyword evidence="8" id="KW-1185">Reference proteome</keyword>
<dbReference type="PANTHER" id="PTHR46206">
    <property type="entry name" value="CYTOCHROME P450"/>
    <property type="match status" value="1"/>
</dbReference>
<evidence type="ECO:0000256" key="1">
    <source>
        <dbReference type="ARBA" id="ARBA00001971"/>
    </source>
</evidence>
<dbReference type="GO" id="GO:0020037">
    <property type="term" value="F:heme binding"/>
    <property type="evidence" value="ECO:0007669"/>
    <property type="project" value="InterPro"/>
</dbReference>
<sequence>MELLKENLKLLQAVSSILFVLIIYCSSKKKSNAPLVGVEPGILGYLKAPYRWKQDPMSLLKEGAEKYGKYGKAFRITTPSRDMIVFSNQEVLEELKTLPASVATFRPAGDTMIRSEYNFHEGIIQDAYHVDLMRKNMTEKLSSLLPDVVGEVTDAFEELTDVKNEWTNVNVLDTSVGVIARVTSRIFVGLPTCRNQEYLNHMIQFSLNVMKSATVIDVLPWFLRWIVASFFLKKKDSQDIIVKHVGGLFETRQKTEMPHTSSATTTSDAIQWILDAAPPGTPTLKLVQRLMVFNFASVHTSSITLAHALYDLAANPEFQDPLCIEIEEGLRTEGGWTKQALTKMKKLDSFLRESSRMNGVNIVTVVRKVITSHTFIDGTYAPKGVWVCAPAATLHLSSELYENPEIFDGFRFYRMRQLEGNAHNYQMASPSLGYLPFGIGKFACPGRFFATNELKIAVAYILCNYRLRLNGGVCGKKPPNLFSGIVCMPNPTVGIELKKREGREKSVLFPGHVTSYSL</sequence>
<dbReference type="AlphaFoldDB" id="A0A2T6ZNN9"/>
<dbReference type="InterPro" id="IPR002403">
    <property type="entry name" value="Cyt_P450_E_grp-IV"/>
</dbReference>
<reference evidence="7 8" key="1">
    <citation type="submission" date="2017-04" db="EMBL/GenBank/DDBJ databases">
        <title>Draft genome sequence of Tuber borchii Vittad., a whitish edible truffle.</title>
        <authorList>
            <consortium name="DOE Joint Genome Institute"/>
            <person name="Murat C."/>
            <person name="Kuo A."/>
            <person name="Barry K.W."/>
            <person name="Clum A."/>
            <person name="Dockter R.B."/>
            <person name="Fauchery L."/>
            <person name="Iotti M."/>
            <person name="Kohler A."/>
            <person name="Labutti K."/>
            <person name="Lindquist E.A."/>
            <person name="Lipzen A."/>
            <person name="Ohm R.A."/>
            <person name="Wang M."/>
            <person name="Grigoriev I.V."/>
            <person name="Zambonelli A."/>
            <person name="Martin F.M."/>
        </authorList>
    </citation>
    <scope>NUCLEOTIDE SEQUENCE [LARGE SCALE GENOMIC DNA]</scope>
    <source>
        <strain evidence="7 8">Tbo3840</strain>
    </source>
</reference>
<keyword evidence="5 6" id="KW-0408">Iron</keyword>
<dbReference type="STRING" id="42251.A0A2T6ZNN9"/>
<dbReference type="InterPro" id="IPR001128">
    <property type="entry name" value="Cyt_P450"/>
</dbReference>